<comment type="caution">
    <text evidence="2">The sequence shown here is derived from an EMBL/GenBank/DDBJ whole genome shotgun (WGS) entry which is preliminary data.</text>
</comment>
<gene>
    <name evidence="2" type="ORF">EYF80_051375</name>
</gene>
<dbReference type="EMBL" id="SRLO01001369">
    <property type="protein sequence ID" value="TNN38473.1"/>
    <property type="molecule type" value="Genomic_DNA"/>
</dbReference>
<dbReference type="AlphaFoldDB" id="A0A4Z2FCH7"/>
<keyword evidence="3" id="KW-1185">Reference proteome</keyword>
<accession>A0A4Z2FCH7</accession>
<reference evidence="2 3" key="1">
    <citation type="submission" date="2019-03" db="EMBL/GenBank/DDBJ databases">
        <title>First draft genome of Liparis tanakae, snailfish: a comprehensive survey of snailfish specific genes.</title>
        <authorList>
            <person name="Kim W."/>
            <person name="Song I."/>
            <person name="Jeong J.-H."/>
            <person name="Kim D."/>
            <person name="Kim S."/>
            <person name="Ryu S."/>
            <person name="Song J.Y."/>
            <person name="Lee S.K."/>
        </authorList>
    </citation>
    <scope>NUCLEOTIDE SEQUENCE [LARGE SCALE GENOMIC DNA]</scope>
    <source>
        <tissue evidence="2">Muscle</tissue>
    </source>
</reference>
<evidence type="ECO:0000256" key="1">
    <source>
        <dbReference type="SAM" id="MobiDB-lite"/>
    </source>
</evidence>
<protein>
    <submittedName>
        <fullName evidence="2">Uncharacterized protein</fullName>
    </submittedName>
</protein>
<dbReference type="Proteomes" id="UP000314294">
    <property type="component" value="Unassembled WGS sequence"/>
</dbReference>
<evidence type="ECO:0000313" key="2">
    <source>
        <dbReference type="EMBL" id="TNN38473.1"/>
    </source>
</evidence>
<evidence type="ECO:0000313" key="3">
    <source>
        <dbReference type="Proteomes" id="UP000314294"/>
    </source>
</evidence>
<name>A0A4Z2FCH7_9TELE</name>
<sequence length="81" mass="8898">MSPVGETWCQIGKMDQSKQGGSRVKGNLTHDITHRRANFEEKQINWRHGPDGGEYQHILMSSWQPKAAPNANGGGGNRVGV</sequence>
<organism evidence="2 3">
    <name type="scientific">Liparis tanakae</name>
    <name type="common">Tanaka's snailfish</name>
    <dbReference type="NCBI Taxonomy" id="230148"/>
    <lineage>
        <taxon>Eukaryota</taxon>
        <taxon>Metazoa</taxon>
        <taxon>Chordata</taxon>
        <taxon>Craniata</taxon>
        <taxon>Vertebrata</taxon>
        <taxon>Euteleostomi</taxon>
        <taxon>Actinopterygii</taxon>
        <taxon>Neopterygii</taxon>
        <taxon>Teleostei</taxon>
        <taxon>Neoteleostei</taxon>
        <taxon>Acanthomorphata</taxon>
        <taxon>Eupercaria</taxon>
        <taxon>Perciformes</taxon>
        <taxon>Cottioidei</taxon>
        <taxon>Cottales</taxon>
        <taxon>Liparidae</taxon>
        <taxon>Liparis</taxon>
    </lineage>
</organism>
<proteinExistence type="predicted"/>
<feature type="region of interest" description="Disordered" evidence="1">
    <location>
        <begin position="1"/>
        <end position="30"/>
    </location>
</feature>